<dbReference type="Pfam" id="PF01636">
    <property type="entry name" value="APH"/>
    <property type="match status" value="1"/>
</dbReference>
<dbReference type="EC" id="2.7.1.100" evidence="3"/>
<evidence type="ECO:0000259" key="8">
    <source>
        <dbReference type="Pfam" id="PF01636"/>
    </source>
</evidence>
<keyword evidence="4 10" id="KW-0808">Transferase</keyword>
<dbReference type="GO" id="GO:0009086">
    <property type="term" value="P:methionine biosynthetic process"/>
    <property type="evidence" value="ECO:0007669"/>
    <property type="project" value="InterPro"/>
</dbReference>
<feature type="domain" description="Aminoglycoside phosphotransferase" evidence="8">
    <location>
        <begin position="210"/>
        <end position="277"/>
    </location>
</feature>
<dbReference type="InterPro" id="IPR011009">
    <property type="entry name" value="Kinase-like_dom_sf"/>
</dbReference>
<evidence type="ECO:0000313" key="10">
    <source>
        <dbReference type="EMBL" id="MDT2545387.1"/>
    </source>
</evidence>
<evidence type="ECO:0000256" key="4">
    <source>
        <dbReference type="ARBA" id="ARBA00022679"/>
    </source>
</evidence>
<reference evidence="10" key="1">
    <citation type="submission" date="2023-03" db="EMBL/GenBank/DDBJ databases">
        <authorList>
            <person name="Shen W."/>
            <person name="Cai J."/>
        </authorList>
    </citation>
    <scope>NUCLEOTIDE SEQUENCE</scope>
    <source>
        <strain evidence="9">B646-2</strain>
        <strain evidence="10">Y15</strain>
    </source>
</reference>
<dbReference type="Gene3D" id="3.90.1200.10">
    <property type="match status" value="1"/>
</dbReference>
<dbReference type="GO" id="GO:0005524">
    <property type="term" value="F:ATP binding"/>
    <property type="evidence" value="ECO:0007669"/>
    <property type="project" value="UniProtKB-KW"/>
</dbReference>
<dbReference type="Proteomes" id="UP001254770">
    <property type="component" value="Unassembled WGS sequence"/>
</dbReference>
<name>A0AAW8TEJ5_9ENTE</name>
<dbReference type="Gene3D" id="3.30.200.20">
    <property type="entry name" value="Phosphorylase Kinase, domain 1"/>
    <property type="match status" value="1"/>
</dbReference>
<dbReference type="GO" id="GO:0046522">
    <property type="term" value="F:S-methyl-5-thioribose kinase activity"/>
    <property type="evidence" value="ECO:0007669"/>
    <property type="project" value="UniProtKB-EC"/>
</dbReference>
<keyword evidence="7" id="KW-0067">ATP-binding</keyword>
<proteinExistence type="inferred from homology"/>
<dbReference type="InterPro" id="IPR002575">
    <property type="entry name" value="Aminoglycoside_PTrfase"/>
</dbReference>
<dbReference type="EMBL" id="JARPXL010000014">
    <property type="protein sequence ID" value="MDT2545387.1"/>
    <property type="molecule type" value="Genomic_DNA"/>
</dbReference>
<evidence type="ECO:0000256" key="3">
    <source>
        <dbReference type="ARBA" id="ARBA00012128"/>
    </source>
</evidence>
<evidence type="ECO:0000313" key="9">
    <source>
        <dbReference type="EMBL" id="MDT2536646.1"/>
    </source>
</evidence>
<evidence type="ECO:0000313" key="11">
    <source>
        <dbReference type="Proteomes" id="UP001254770"/>
    </source>
</evidence>
<dbReference type="Proteomes" id="UP001249240">
    <property type="component" value="Unassembled WGS sequence"/>
</dbReference>
<dbReference type="RefSeq" id="WP_218083170.1">
    <property type="nucleotide sequence ID" value="NZ_CABLCA010000052.1"/>
</dbReference>
<dbReference type="NCBIfam" id="TIGR01767">
    <property type="entry name" value="MTRK"/>
    <property type="match status" value="1"/>
</dbReference>
<evidence type="ECO:0000256" key="2">
    <source>
        <dbReference type="ARBA" id="ARBA00011738"/>
    </source>
</evidence>
<dbReference type="InterPro" id="IPR009212">
    <property type="entry name" value="Methylthioribose_kinase"/>
</dbReference>
<accession>A0AAW8TEJ5</accession>
<comment type="similarity">
    <text evidence="1">Belongs to the methylthioribose kinase family.</text>
</comment>
<dbReference type="GeneID" id="67041924"/>
<dbReference type="SUPFAM" id="SSF56112">
    <property type="entry name" value="Protein kinase-like (PK-like)"/>
    <property type="match status" value="1"/>
</dbReference>
<evidence type="ECO:0000256" key="5">
    <source>
        <dbReference type="ARBA" id="ARBA00022741"/>
    </source>
</evidence>
<protein>
    <recommendedName>
        <fullName evidence="3">S-methyl-5-thioribose kinase</fullName>
        <ecNumber evidence="3">2.7.1.100</ecNumber>
    </recommendedName>
</protein>
<dbReference type="PIRSF" id="PIRSF031134">
    <property type="entry name" value="MTRK"/>
    <property type="match status" value="1"/>
</dbReference>
<evidence type="ECO:0000256" key="7">
    <source>
        <dbReference type="ARBA" id="ARBA00022840"/>
    </source>
</evidence>
<gene>
    <name evidence="10" type="primary">mtnK</name>
    <name evidence="10" type="ORF">P7D69_13635</name>
    <name evidence="9" type="ORF">P7D78_00795</name>
</gene>
<comment type="caution">
    <text evidence="10">The sequence shown here is derived from an EMBL/GenBank/DDBJ whole genome shotgun (WGS) entry which is preliminary data.</text>
</comment>
<comment type="subunit">
    <text evidence="2">Homodimer.</text>
</comment>
<evidence type="ECO:0000256" key="6">
    <source>
        <dbReference type="ARBA" id="ARBA00022777"/>
    </source>
</evidence>
<dbReference type="AlphaFoldDB" id="A0AAW8TEJ5"/>
<sequence length="406" mass="46709">MMENKICYDEHFLMNEEDIKDYVVARLGLFDDKDHLVVSEIGDGNINYVHQVTETSTGKTVVVKQADKYLRSSGRLLDLSRNRIEAEILKIQNELAPEFIPEVFDYDENMSALTMENISEYRNMRYELIDKKIFPNFSQEITNFLAKVLLPTTDLVLDSATKKTRVKSFTNIDMCDISENLVLTEPYDDYRNQNIITSGNEKFVESTLYEDEELHAEIAWLRNNFMNNDQALIHGDLHTGSIFINQLGVKIIDPEFACYGPMGYDIGNVLAHLYFPLVLSLTDENTDTSFNDWILISSKEIYNLVLEKMNILYDEIVTNKLYKNESFKKSYLANIMNDTLGYAGTEIIRRVVGDSKVKELSLIPEEKKVQAERVLINFGVQLIKERKTITTGQDLVDAFIKCKEGI</sequence>
<keyword evidence="5" id="KW-0547">Nucleotide-binding</keyword>
<dbReference type="PANTHER" id="PTHR34273:SF2">
    <property type="entry name" value="METHYLTHIORIBOSE KINASE"/>
    <property type="match status" value="1"/>
</dbReference>
<evidence type="ECO:0000256" key="1">
    <source>
        <dbReference type="ARBA" id="ARBA00010165"/>
    </source>
</evidence>
<organism evidence="10 11">
    <name type="scientific">Enterococcus raffinosus</name>
    <dbReference type="NCBI Taxonomy" id="71452"/>
    <lineage>
        <taxon>Bacteria</taxon>
        <taxon>Bacillati</taxon>
        <taxon>Bacillota</taxon>
        <taxon>Bacilli</taxon>
        <taxon>Lactobacillales</taxon>
        <taxon>Enterococcaceae</taxon>
        <taxon>Enterococcus</taxon>
    </lineage>
</organism>
<dbReference type="EMBL" id="JARPXM010000001">
    <property type="protein sequence ID" value="MDT2536646.1"/>
    <property type="molecule type" value="Genomic_DNA"/>
</dbReference>
<dbReference type="PANTHER" id="PTHR34273">
    <property type="entry name" value="METHYLTHIORIBOSE KINASE"/>
    <property type="match status" value="1"/>
</dbReference>
<keyword evidence="6 10" id="KW-0418">Kinase</keyword>